<sequence length="99" mass="11111">MTQYLGWRSIFFLNVLLGVIVISFVILRLKGEWAECMGEKFDLKSAVVYSFTLLLLMYGFSSLPGTLGIILTVMGIIGIIVFILVDTKVDNPLLDMDLF</sequence>
<protein>
    <submittedName>
        <fullName evidence="7">Uncharacterized protein</fullName>
    </submittedName>
</protein>
<gene>
    <name evidence="8" type="ORF">O3H35_09025</name>
    <name evidence="7" type="ORF">O3H54_03905</name>
</gene>
<name>A0A9E5DIB4_9EURY</name>
<dbReference type="EMBL" id="JAPVER010000018">
    <property type="protein sequence ID" value="MCZ3365022.1"/>
    <property type="molecule type" value="Genomic_DNA"/>
</dbReference>
<feature type="transmembrane region" description="Helical" evidence="6">
    <location>
        <begin position="66"/>
        <end position="85"/>
    </location>
</feature>
<evidence type="ECO:0000256" key="6">
    <source>
        <dbReference type="SAM" id="Phobius"/>
    </source>
</evidence>
<dbReference type="Proteomes" id="UP001074446">
    <property type="component" value="Unassembled WGS sequence"/>
</dbReference>
<dbReference type="PANTHER" id="PTHR42718">
    <property type="entry name" value="MAJOR FACILITATOR SUPERFAMILY MULTIDRUG TRANSPORTER MFSC"/>
    <property type="match status" value="1"/>
</dbReference>
<dbReference type="GO" id="GO:0016020">
    <property type="term" value="C:membrane"/>
    <property type="evidence" value="ECO:0007669"/>
    <property type="project" value="UniProtKB-SubCell"/>
</dbReference>
<comment type="caution">
    <text evidence="7">The sequence shown here is derived from an EMBL/GenBank/DDBJ whole genome shotgun (WGS) entry which is preliminary data.</text>
</comment>
<dbReference type="Proteomes" id="UP001068021">
    <property type="component" value="Unassembled WGS sequence"/>
</dbReference>
<proteinExistence type="predicted"/>
<feature type="transmembrane region" description="Helical" evidence="6">
    <location>
        <begin position="6"/>
        <end position="29"/>
    </location>
</feature>
<keyword evidence="9" id="KW-1185">Reference proteome</keyword>
<evidence type="ECO:0000256" key="4">
    <source>
        <dbReference type="ARBA" id="ARBA00022989"/>
    </source>
</evidence>
<keyword evidence="3 6" id="KW-0812">Transmembrane</keyword>
<keyword evidence="4 6" id="KW-1133">Transmembrane helix</keyword>
<organism evidence="7 9">
    <name type="scientific">Methanobacterium veterum</name>
    <dbReference type="NCBI Taxonomy" id="408577"/>
    <lineage>
        <taxon>Archaea</taxon>
        <taxon>Methanobacteriati</taxon>
        <taxon>Methanobacteriota</taxon>
        <taxon>Methanomada group</taxon>
        <taxon>Methanobacteria</taxon>
        <taxon>Methanobacteriales</taxon>
        <taxon>Methanobacteriaceae</taxon>
        <taxon>Methanobacterium</taxon>
    </lineage>
</organism>
<evidence type="ECO:0000256" key="5">
    <source>
        <dbReference type="ARBA" id="ARBA00023136"/>
    </source>
</evidence>
<dbReference type="PANTHER" id="PTHR42718:SF9">
    <property type="entry name" value="MAJOR FACILITATOR SUPERFAMILY MULTIDRUG TRANSPORTER MFSC"/>
    <property type="match status" value="1"/>
</dbReference>
<keyword evidence="5 6" id="KW-0472">Membrane</keyword>
<evidence type="ECO:0000256" key="1">
    <source>
        <dbReference type="ARBA" id="ARBA00004141"/>
    </source>
</evidence>
<evidence type="ECO:0000313" key="9">
    <source>
        <dbReference type="Proteomes" id="UP001068021"/>
    </source>
</evidence>
<dbReference type="AlphaFoldDB" id="A0A9E5DIB4"/>
<keyword evidence="2" id="KW-0813">Transport</keyword>
<evidence type="ECO:0000313" key="7">
    <source>
        <dbReference type="EMBL" id="MCZ3365022.1"/>
    </source>
</evidence>
<evidence type="ECO:0000256" key="3">
    <source>
        <dbReference type="ARBA" id="ARBA00022692"/>
    </source>
</evidence>
<comment type="subcellular location">
    <subcellularLocation>
        <location evidence="1">Membrane</location>
        <topology evidence="1">Multi-pass membrane protein</topology>
    </subcellularLocation>
</comment>
<evidence type="ECO:0000313" key="8">
    <source>
        <dbReference type="EMBL" id="MCZ3372777.1"/>
    </source>
</evidence>
<evidence type="ECO:0000256" key="2">
    <source>
        <dbReference type="ARBA" id="ARBA00022448"/>
    </source>
</evidence>
<dbReference type="RefSeq" id="WP_245611132.1">
    <property type="nucleotide sequence ID" value="NZ_JAPVER010000018.1"/>
</dbReference>
<accession>A0A9E5DIB4</accession>
<reference evidence="7" key="1">
    <citation type="submission" date="2022-12" db="EMBL/GenBank/DDBJ databases">
        <title>Reclassification of two methanogenic archaea species isolated from the Kolyma lowland permafrost.</title>
        <authorList>
            <person name="Trubitsyn V.E."/>
            <person name="Rivkina E.M."/>
            <person name="Shcherbakova V.A."/>
        </authorList>
    </citation>
    <scope>NUCLEOTIDE SEQUENCE</scope>
    <source>
        <strain evidence="7">M2</strain>
        <strain evidence="8">MK4</strain>
    </source>
</reference>
<dbReference type="EMBL" id="JAPVES010000030">
    <property type="protein sequence ID" value="MCZ3372777.1"/>
    <property type="molecule type" value="Genomic_DNA"/>
</dbReference>